<evidence type="ECO:0000313" key="1">
    <source>
        <dbReference type="EMBL" id="GAG34149.1"/>
    </source>
</evidence>
<comment type="caution">
    <text evidence="1">The sequence shown here is derived from an EMBL/GenBank/DDBJ whole genome shotgun (WGS) entry which is preliminary data.</text>
</comment>
<reference evidence="1" key="1">
    <citation type="journal article" date="2014" name="Front. Microbiol.">
        <title>High frequency of phylogenetically diverse reductive dehalogenase-homologous genes in deep subseafloor sedimentary metagenomes.</title>
        <authorList>
            <person name="Kawai M."/>
            <person name="Futagami T."/>
            <person name="Toyoda A."/>
            <person name="Takaki Y."/>
            <person name="Nishi S."/>
            <person name="Hori S."/>
            <person name="Arai W."/>
            <person name="Tsubouchi T."/>
            <person name="Morono Y."/>
            <person name="Uchiyama I."/>
            <person name="Ito T."/>
            <person name="Fujiyama A."/>
            <person name="Inagaki F."/>
            <person name="Takami H."/>
        </authorList>
    </citation>
    <scope>NUCLEOTIDE SEQUENCE</scope>
    <source>
        <strain evidence="1">Expedition CK06-06</strain>
    </source>
</reference>
<gene>
    <name evidence="1" type="ORF">S01H1_61449</name>
</gene>
<dbReference type="EMBL" id="BARS01040290">
    <property type="protein sequence ID" value="GAG34149.1"/>
    <property type="molecule type" value="Genomic_DNA"/>
</dbReference>
<feature type="non-terminal residue" evidence="1">
    <location>
        <position position="1"/>
    </location>
</feature>
<dbReference type="InterPro" id="IPR036918">
    <property type="entry name" value="Pyrv_Knase_C_sf"/>
</dbReference>
<protein>
    <submittedName>
        <fullName evidence="1">Uncharacterized protein</fullName>
    </submittedName>
</protein>
<sequence>ADAGLIPMDRDILSIAGSGRGADTAVVLKPSHLHTMFDLYVKEIIAKPTSA</sequence>
<dbReference type="SUPFAM" id="SSF52935">
    <property type="entry name" value="PK C-terminal domain-like"/>
    <property type="match status" value="1"/>
</dbReference>
<dbReference type="AlphaFoldDB" id="X0WT59"/>
<name>X0WT59_9ZZZZ</name>
<organism evidence="1">
    <name type="scientific">marine sediment metagenome</name>
    <dbReference type="NCBI Taxonomy" id="412755"/>
    <lineage>
        <taxon>unclassified sequences</taxon>
        <taxon>metagenomes</taxon>
        <taxon>ecological metagenomes</taxon>
    </lineage>
</organism>
<accession>X0WT59</accession>
<dbReference type="Gene3D" id="3.40.1380.20">
    <property type="entry name" value="Pyruvate kinase, C-terminal domain"/>
    <property type="match status" value="1"/>
</dbReference>
<proteinExistence type="predicted"/>